<proteinExistence type="predicted"/>
<evidence type="ECO:0000313" key="2">
    <source>
        <dbReference type="EMBL" id="ASE38443.1"/>
    </source>
</evidence>
<dbReference type="RefSeq" id="WP_088582255.1">
    <property type="nucleotide sequence ID" value="NZ_CP022048.2"/>
</dbReference>
<dbReference type="Proteomes" id="UP000197050">
    <property type="component" value="Chromosome"/>
</dbReference>
<evidence type="ECO:0000256" key="1">
    <source>
        <dbReference type="SAM" id="MobiDB-lite"/>
    </source>
</evidence>
<feature type="region of interest" description="Disordered" evidence="1">
    <location>
        <begin position="92"/>
        <end position="118"/>
    </location>
</feature>
<sequence length="118" mass="13032">MIRDHRTITTAQAAVLTALNGNRSLQRAASEGQPFRVTFDEPEPGRERPAFPEALILEMIEQGLLSTLQAAAPWPARNLPARPFHVRLTKEGDQERRRLVTGVTVPANDDAPMPNRAA</sequence>
<dbReference type="GeneID" id="34014332"/>
<reference evidence="3" key="1">
    <citation type="submission" date="2017-06" db="EMBL/GenBank/DDBJ databases">
        <title>FDA dAtabase for Regulatory Grade micrObial Sequences (FDA-ARGOS): Supporting development and validation of Infectious Disease Dx tests.</title>
        <authorList>
            <person name="Minogue T."/>
            <person name="Wolcott M."/>
            <person name="Wasieloski L."/>
            <person name="Aguilar W."/>
            <person name="Moore D."/>
            <person name="Tallon L."/>
            <person name="Sadzewicz L."/>
            <person name="Sengamalay N."/>
            <person name="Ott S."/>
            <person name="Godinez A."/>
            <person name="Nagaraj S."/>
            <person name="Nadendla S."/>
            <person name="Geyer C."/>
            <person name="Sichtig H."/>
        </authorList>
    </citation>
    <scope>NUCLEOTIDE SEQUENCE [LARGE SCALE GENOMIC DNA]</scope>
    <source>
        <strain evidence="3">FDAARGOS_289</strain>
    </source>
</reference>
<dbReference type="AlphaFoldDB" id="A0A1Z3U576"/>
<dbReference type="KEGG" id="bvc:CEP68_02390"/>
<name>A0A1Z3U576_BREVE</name>
<gene>
    <name evidence="2" type="ORF">CEP68_02390</name>
</gene>
<protein>
    <submittedName>
        <fullName evidence="2">Uncharacterized protein</fullName>
    </submittedName>
</protein>
<evidence type="ECO:0000313" key="3">
    <source>
        <dbReference type="Proteomes" id="UP000197050"/>
    </source>
</evidence>
<accession>A0A1Z3U576</accession>
<feature type="region of interest" description="Disordered" evidence="1">
    <location>
        <begin position="26"/>
        <end position="48"/>
    </location>
</feature>
<organism evidence="2 3">
    <name type="scientific">Brevundimonas vesicularis</name>
    <name type="common">Pseudomonas vesicularis</name>
    <dbReference type="NCBI Taxonomy" id="41276"/>
    <lineage>
        <taxon>Bacteria</taxon>
        <taxon>Pseudomonadati</taxon>
        <taxon>Pseudomonadota</taxon>
        <taxon>Alphaproteobacteria</taxon>
        <taxon>Caulobacterales</taxon>
        <taxon>Caulobacteraceae</taxon>
        <taxon>Brevundimonas</taxon>
    </lineage>
</organism>
<dbReference type="EMBL" id="CP022048">
    <property type="protein sequence ID" value="ASE38443.1"/>
    <property type="molecule type" value="Genomic_DNA"/>
</dbReference>